<keyword evidence="2" id="KW-0285">Flavoprotein</keyword>
<proteinExistence type="inferred from homology"/>
<sequence length="556" mass="62053">MDLSSLDVSRPNVGRLPPLGIVSRIYLLIQAILSWLFAPLPPSQHADQKPLGHVAVVGTGITGISTASHLLGHGFEVTIFTEDADESHIGGIWSRVNSTSGLQISSIMYRFHPSVKYSTGYPKRDEILANVRAIWDKYDLQRRTRFGTTVKQVTRHEPSSTDPKDGGHARWIVNGDESVVFDGIVAATGTCGTPKKMDMEGQENFQGQIVHSSQLDDVELHDKKVIIIGGGASGVEALELAIEKNAKTATILARSDKWIIPRTMLVDLVLSLQPLGRETFLSIIPEFLLRRLHYRDLAEKMSPTQGFYTGTPIVNSSCFEHIRRGRADYIRGDVQRATQRGVSFNLRPRGSRPGDKGTHIDMDADVIVIATGFNKPTLDFLPADLFPEDYVRPNMYLQNFPVNDCSVLCTNATFKDAVGTVGNWHIGIYARIFMVFLMDPNCRPKPKDMRLWVDLVRFIKENAPGGGLEFFTYAELVLWMVTFLFFRLSRVRYAFFVILGLGFWSRNKRAAQQPKFHLSISKLIPHFPRKINVLKALGGPARSNAHAPKTNGVKAD</sequence>
<dbReference type="PANTHER" id="PTHR23023">
    <property type="entry name" value="DIMETHYLANILINE MONOOXYGENASE"/>
    <property type="match status" value="1"/>
</dbReference>
<dbReference type="InterPro" id="IPR020946">
    <property type="entry name" value="Flavin_mOase-like"/>
</dbReference>
<dbReference type="Proteomes" id="UP000027361">
    <property type="component" value="Unassembled WGS sequence"/>
</dbReference>
<keyword evidence="5" id="KW-0560">Oxidoreductase</keyword>
<keyword evidence="6" id="KW-0812">Transmembrane</keyword>
<keyword evidence="4" id="KW-0521">NADP</keyword>
<evidence type="ECO:0000313" key="8">
    <source>
        <dbReference type="Proteomes" id="UP000027361"/>
    </source>
</evidence>
<dbReference type="OrthoDB" id="66881at2759"/>
<dbReference type="RefSeq" id="XP_013244120.1">
    <property type="nucleotide sequence ID" value="XM_013388666.1"/>
</dbReference>
<evidence type="ECO:0000256" key="6">
    <source>
        <dbReference type="SAM" id="Phobius"/>
    </source>
</evidence>
<keyword evidence="3" id="KW-0274">FAD</keyword>
<dbReference type="GO" id="GO:0050661">
    <property type="term" value="F:NADP binding"/>
    <property type="evidence" value="ECO:0007669"/>
    <property type="project" value="InterPro"/>
</dbReference>
<evidence type="ECO:0000256" key="5">
    <source>
        <dbReference type="ARBA" id="ARBA00023002"/>
    </source>
</evidence>
<dbReference type="InterPro" id="IPR036188">
    <property type="entry name" value="FAD/NAD-bd_sf"/>
</dbReference>
<dbReference type="Pfam" id="PF00743">
    <property type="entry name" value="FMO-like"/>
    <property type="match status" value="1"/>
</dbReference>
<evidence type="ECO:0000256" key="4">
    <source>
        <dbReference type="ARBA" id="ARBA00022857"/>
    </source>
</evidence>
<dbReference type="InParanoid" id="A0A066WBK3"/>
<dbReference type="InterPro" id="IPR050346">
    <property type="entry name" value="FMO-like"/>
</dbReference>
<dbReference type="SUPFAM" id="SSF51905">
    <property type="entry name" value="FAD/NAD(P)-binding domain"/>
    <property type="match status" value="1"/>
</dbReference>
<dbReference type="EMBL" id="JMSN01000025">
    <property type="protein sequence ID" value="KDN48464.1"/>
    <property type="molecule type" value="Genomic_DNA"/>
</dbReference>
<dbReference type="HOGENOM" id="CLU_024886_0_0_1"/>
<dbReference type="PRINTS" id="PR00370">
    <property type="entry name" value="FMOXYGENASE"/>
</dbReference>
<dbReference type="InterPro" id="IPR000960">
    <property type="entry name" value="Flavin_mOase"/>
</dbReference>
<protein>
    <submittedName>
        <fullName evidence="7">FAD/NAD(P)-binding domain-containing protein</fullName>
    </submittedName>
</protein>
<dbReference type="AlphaFoldDB" id="A0A066WBK3"/>
<dbReference type="OMA" id="SEKWIIP"/>
<dbReference type="STRING" id="1037660.A0A066WBK3"/>
<name>A0A066WBK3_TILAU</name>
<evidence type="ECO:0000256" key="2">
    <source>
        <dbReference type="ARBA" id="ARBA00022630"/>
    </source>
</evidence>
<keyword evidence="8" id="KW-1185">Reference proteome</keyword>
<evidence type="ECO:0000313" key="7">
    <source>
        <dbReference type="EMBL" id="KDN48464.1"/>
    </source>
</evidence>
<organism evidence="7 8">
    <name type="scientific">Tilletiaria anomala (strain ATCC 24038 / CBS 436.72 / UBC 951)</name>
    <dbReference type="NCBI Taxonomy" id="1037660"/>
    <lineage>
        <taxon>Eukaryota</taxon>
        <taxon>Fungi</taxon>
        <taxon>Dikarya</taxon>
        <taxon>Basidiomycota</taxon>
        <taxon>Ustilaginomycotina</taxon>
        <taxon>Exobasidiomycetes</taxon>
        <taxon>Georgefischeriales</taxon>
        <taxon>Tilletiariaceae</taxon>
        <taxon>Tilletiaria</taxon>
    </lineage>
</organism>
<dbReference type="GO" id="GO:0004499">
    <property type="term" value="F:N,N-dimethylaniline monooxygenase activity"/>
    <property type="evidence" value="ECO:0007669"/>
    <property type="project" value="InterPro"/>
</dbReference>
<keyword evidence="6" id="KW-0472">Membrane</keyword>
<dbReference type="GO" id="GO:0050660">
    <property type="term" value="F:flavin adenine dinucleotide binding"/>
    <property type="evidence" value="ECO:0007669"/>
    <property type="project" value="InterPro"/>
</dbReference>
<keyword evidence="6" id="KW-1133">Transmembrane helix</keyword>
<reference evidence="7 8" key="1">
    <citation type="submission" date="2014-05" db="EMBL/GenBank/DDBJ databases">
        <title>Draft genome sequence of a rare smut relative, Tilletiaria anomala UBC 951.</title>
        <authorList>
            <consortium name="DOE Joint Genome Institute"/>
            <person name="Toome M."/>
            <person name="Kuo A."/>
            <person name="Henrissat B."/>
            <person name="Lipzen A."/>
            <person name="Tritt A."/>
            <person name="Yoshinaga Y."/>
            <person name="Zane M."/>
            <person name="Barry K."/>
            <person name="Grigoriev I.V."/>
            <person name="Spatafora J.W."/>
            <person name="Aimea M.C."/>
        </authorList>
    </citation>
    <scope>NUCLEOTIDE SEQUENCE [LARGE SCALE GENOMIC DNA]</scope>
    <source>
        <strain evidence="7 8">UBC 951</strain>
    </source>
</reference>
<accession>A0A066WBK3</accession>
<feature type="transmembrane region" description="Helical" evidence="6">
    <location>
        <begin position="476"/>
        <end position="504"/>
    </location>
</feature>
<gene>
    <name evidence="7" type="ORF">K437DRAFT_255574</name>
</gene>
<dbReference type="GeneID" id="25264196"/>
<evidence type="ECO:0000256" key="1">
    <source>
        <dbReference type="ARBA" id="ARBA00009183"/>
    </source>
</evidence>
<evidence type="ECO:0000256" key="3">
    <source>
        <dbReference type="ARBA" id="ARBA00022827"/>
    </source>
</evidence>
<dbReference type="Gene3D" id="3.50.50.60">
    <property type="entry name" value="FAD/NAD(P)-binding domain"/>
    <property type="match status" value="1"/>
</dbReference>
<comment type="similarity">
    <text evidence="1">Belongs to the FMO family.</text>
</comment>
<comment type="caution">
    <text evidence="7">The sequence shown here is derived from an EMBL/GenBank/DDBJ whole genome shotgun (WGS) entry which is preliminary data.</text>
</comment>